<feature type="transmembrane region" description="Helical" evidence="1">
    <location>
        <begin position="395"/>
        <end position="416"/>
    </location>
</feature>
<organism evidence="3 4">
    <name type="scientific">Candidatus Magasanikbacteria bacterium CG10_big_fil_rev_8_21_14_0_10_38_6</name>
    <dbReference type="NCBI Taxonomy" id="1974647"/>
    <lineage>
        <taxon>Bacteria</taxon>
        <taxon>Candidatus Magasanikiibacteriota</taxon>
    </lineage>
</organism>
<protein>
    <submittedName>
        <fullName evidence="3">Uncharacterized protein</fullName>
    </submittedName>
</protein>
<feature type="non-terminal residue" evidence="3">
    <location>
        <position position="486"/>
    </location>
</feature>
<dbReference type="EMBL" id="PFBW01000089">
    <property type="protein sequence ID" value="PIR77522.1"/>
    <property type="molecule type" value="Genomic_DNA"/>
</dbReference>
<dbReference type="Proteomes" id="UP000228528">
    <property type="component" value="Unassembled WGS sequence"/>
</dbReference>
<evidence type="ECO:0000313" key="4">
    <source>
        <dbReference type="Proteomes" id="UP000228528"/>
    </source>
</evidence>
<feature type="transmembrane region" description="Helical" evidence="1">
    <location>
        <begin position="356"/>
        <end position="383"/>
    </location>
</feature>
<evidence type="ECO:0000256" key="2">
    <source>
        <dbReference type="SAM" id="SignalP"/>
    </source>
</evidence>
<keyword evidence="1" id="KW-0812">Transmembrane</keyword>
<evidence type="ECO:0000313" key="3">
    <source>
        <dbReference type="EMBL" id="PIR77522.1"/>
    </source>
</evidence>
<dbReference type="Gene3D" id="3.40.50.1820">
    <property type="entry name" value="alpha/beta hydrolase"/>
    <property type="match status" value="1"/>
</dbReference>
<reference evidence="4" key="1">
    <citation type="submission" date="2017-09" db="EMBL/GenBank/DDBJ databases">
        <title>Depth-based differentiation of microbial function through sediment-hosted aquifers and enrichment of novel symbionts in the deep terrestrial subsurface.</title>
        <authorList>
            <person name="Probst A.J."/>
            <person name="Ladd B."/>
            <person name="Jarett J.K."/>
            <person name="Geller-Mcgrath D.E."/>
            <person name="Sieber C.M.K."/>
            <person name="Emerson J.B."/>
            <person name="Anantharaman K."/>
            <person name="Thomas B.C."/>
            <person name="Malmstrom R."/>
            <person name="Stieglmeier M."/>
            <person name="Klingl A."/>
            <person name="Woyke T."/>
            <person name="Ryan C.M."/>
            <person name="Banfield J.F."/>
        </authorList>
    </citation>
    <scope>NUCLEOTIDE SEQUENCE [LARGE SCALE GENOMIC DNA]</scope>
</reference>
<feature type="chain" id="PRO_5015005773" evidence="2">
    <location>
        <begin position="37"/>
        <end position="486"/>
    </location>
</feature>
<feature type="signal peptide" evidence="2">
    <location>
        <begin position="1"/>
        <end position="36"/>
    </location>
</feature>
<keyword evidence="2" id="KW-0732">Signal</keyword>
<keyword evidence="1" id="KW-0472">Membrane</keyword>
<dbReference type="AlphaFoldDB" id="A0A2M6P1B1"/>
<comment type="caution">
    <text evidence="3">The sequence shown here is derived from an EMBL/GenBank/DDBJ whole genome shotgun (WGS) entry which is preliminary data.</text>
</comment>
<keyword evidence="1" id="KW-1133">Transmembrane helix</keyword>
<accession>A0A2M6P1B1</accession>
<dbReference type="InterPro" id="IPR029058">
    <property type="entry name" value="AB_hydrolase_fold"/>
</dbReference>
<sequence length="486" mass="53555">MTMHHCVKSIRWLCYTCCVVFVTLLFFCLSPSTASAYSGLTCTQTVQGEHPSYAGIRETFSNVQLCVYDTGYTGSLRDIHVDKKQGIILPKDASKVREVYIYFSGKGGGSPADNCVGPSKLCQQAERRGDIAIVLFNREADQNNMLPTEQSMRFFFDETKQVMNELGIQASTYHLAGHSAGGKQVWQAAQFLSNVQFGYSLIFDGCYGTWCDDLVKQTNRGYTIMYLNTGELTTAQSVVDAKPSNITVYEIPANIVHGQIPFLCFRDHFAHDGCGGEIKTVYTNGQAQTASNQQNQRTLQTVKDEVADLLKEPSPKISLPGLSFTPLSVVKESVNMDGGNNFYVRIPYLSEYMAALFRYGIAAVILIAIVVIIISGMLWSLSGGNTEAISKAKKLLGQSIIGLILALGSYTILSFINPNLTELDALNVLYVSETSFPGSADEESFYSQVNTTAALTGQEFLLPNKNYCFPLQQDSLSQISWNWGDR</sequence>
<gene>
    <name evidence="3" type="ORF">COU30_01980</name>
</gene>
<name>A0A2M6P1B1_9BACT</name>
<evidence type="ECO:0000256" key="1">
    <source>
        <dbReference type="SAM" id="Phobius"/>
    </source>
</evidence>
<proteinExistence type="predicted"/>
<dbReference type="SUPFAM" id="SSF53474">
    <property type="entry name" value="alpha/beta-Hydrolases"/>
    <property type="match status" value="1"/>
</dbReference>